<gene>
    <name evidence="1" type="ORF">I595_527</name>
</gene>
<dbReference type="SUPFAM" id="SSF54427">
    <property type="entry name" value="NTF2-like"/>
    <property type="match status" value="1"/>
</dbReference>
<name>A0A0P7AJ39_9FLAO</name>
<dbReference type="PATRIC" id="fig|1300341.3.peg.521"/>
<evidence type="ECO:0000313" key="2">
    <source>
        <dbReference type="Proteomes" id="UP000050280"/>
    </source>
</evidence>
<dbReference type="Gene3D" id="3.10.450.50">
    <property type="match status" value="1"/>
</dbReference>
<keyword evidence="2" id="KW-1185">Reference proteome</keyword>
<dbReference type="InterPro" id="IPR032710">
    <property type="entry name" value="NTF2-like_dom_sf"/>
</dbReference>
<accession>A0A0P7AJ39</accession>
<sequence length="165" mass="18769">MYKGLKIIWMMKKVIFLLICLVMSANVNGQTSFKSIKATIETFFEGFHNQDSVLMKSVLADNVLLQTTGRDSAGKTTFSSMPIQRLMVSITGIPDSVQFQEKLTSWSIQQDRTMANAWVGYEFWYNNVLSHCGINSFQLVNFNGDWKIVYLIDTRGREGCNGIEE</sequence>
<dbReference type="EMBL" id="LDJX01000001">
    <property type="protein sequence ID" value="KPM33623.1"/>
    <property type="molecule type" value="Genomic_DNA"/>
</dbReference>
<dbReference type="STRING" id="1300341.I595_527"/>
<evidence type="ECO:0000313" key="1">
    <source>
        <dbReference type="EMBL" id="KPM33623.1"/>
    </source>
</evidence>
<evidence type="ECO:0008006" key="3">
    <source>
        <dbReference type="Google" id="ProtNLM"/>
    </source>
</evidence>
<dbReference type="AlphaFoldDB" id="A0A0P7AJ39"/>
<dbReference type="Proteomes" id="UP000050280">
    <property type="component" value="Unassembled WGS sequence"/>
</dbReference>
<comment type="caution">
    <text evidence="1">The sequence shown here is derived from an EMBL/GenBank/DDBJ whole genome shotgun (WGS) entry which is preliminary data.</text>
</comment>
<reference evidence="1 2" key="1">
    <citation type="submission" date="2015-09" db="EMBL/GenBank/DDBJ databases">
        <title>Genome sequence of the marine flavobacterium Croceitalea dokdonensis DOKDO 023 that contains proton- and sodium-pumping rhodopsins.</title>
        <authorList>
            <person name="Kwon S.-K."/>
            <person name="Lee H.K."/>
            <person name="Kwak M.-J."/>
            <person name="Kim J.F."/>
        </authorList>
    </citation>
    <scope>NUCLEOTIDE SEQUENCE [LARGE SCALE GENOMIC DNA]</scope>
    <source>
        <strain evidence="1 2">DOKDO 023</strain>
    </source>
</reference>
<protein>
    <recommendedName>
        <fullName evidence="3">3-methyl-2-oxobutanoate hydroxymethyltransferase</fullName>
    </recommendedName>
</protein>
<proteinExistence type="predicted"/>
<organism evidence="1 2">
    <name type="scientific">Croceitalea dokdonensis DOKDO 023</name>
    <dbReference type="NCBI Taxonomy" id="1300341"/>
    <lineage>
        <taxon>Bacteria</taxon>
        <taxon>Pseudomonadati</taxon>
        <taxon>Bacteroidota</taxon>
        <taxon>Flavobacteriia</taxon>
        <taxon>Flavobacteriales</taxon>
        <taxon>Flavobacteriaceae</taxon>
        <taxon>Croceitalea</taxon>
    </lineage>
</organism>